<dbReference type="STRING" id="34097.SAMN02745150_00284"/>
<dbReference type="SUPFAM" id="SSF48452">
    <property type="entry name" value="TPR-like"/>
    <property type="match status" value="1"/>
</dbReference>
<reference evidence="2" key="1">
    <citation type="submission" date="2016-10" db="EMBL/GenBank/DDBJ databases">
        <authorList>
            <person name="Varghese N."/>
            <person name="Submissions S."/>
        </authorList>
    </citation>
    <scope>NUCLEOTIDE SEQUENCE [LARGE SCALE GENOMIC DNA]</scope>
    <source>
        <strain evidence="2">ATCC 43811</strain>
    </source>
</reference>
<dbReference type="EMBL" id="FOKY01000001">
    <property type="protein sequence ID" value="SFB69567.1"/>
    <property type="molecule type" value="Genomic_DNA"/>
</dbReference>
<accession>A0A1I1D444</accession>
<organism evidence="1 2">
    <name type="scientific">Brevinema andersonii</name>
    <dbReference type="NCBI Taxonomy" id="34097"/>
    <lineage>
        <taxon>Bacteria</taxon>
        <taxon>Pseudomonadati</taxon>
        <taxon>Spirochaetota</taxon>
        <taxon>Spirochaetia</taxon>
        <taxon>Brevinematales</taxon>
        <taxon>Brevinemataceae</taxon>
        <taxon>Brevinema</taxon>
    </lineage>
</organism>
<dbReference type="SMART" id="SM00028">
    <property type="entry name" value="TPR"/>
    <property type="match status" value="3"/>
</dbReference>
<keyword evidence="2" id="KW-1185">Reference proteome</keyword>
<sequence>MASFIYAQEPLENSALDELIELRLEFLEKDLSSEDLFRLGSLYFVLELYRNAADYYAIAAKQLEKKLSPETKTMISITYYNRGLALFSLELYDSAKSMFKRSFENNDTLIDALRMLGTVFFIEKNKIETLKYWEQYLALAPESMEHSLIEDAVEKLKNPKFQFPEADDILENQDNPAWPFLNPDTIPYPESYYQRKRVV</sequence>
<protein>
    <submittedName>
        <fullName evidence="1">Uncharacterized protein</fullName>
    </submittedName>
</protein>
<evidence type="ECO:0000313" key="2">
    <source>
        <dbReference type="Proteomes" id="UP000240042"/>
    </source>
</evidence>
<dbReference type="InterPro" id="IPR019734">
    <property type="entry name" value="TPR_rpt"/>
</dbReference>
<dbReference type="AlphaFoldDB" id="A0A1I1D444"/>
<proteinExistence type="predicted"/>
<dbReference type="Proteomes" id="UP000240042">
    <property type="component" value="Unassembled WGS sequence"/>
</dbReference>
<dbReference type="Gene3D" id="1.25.40.10">
    <property type="entry name" value="Tetratricopeptide repeat domain"/>
    <property type="match status" value="1"/>
</dbReference>
<dbReference type="InterPro" id="IPR011990">
    <property type="entry name" value="TPR-like_helical_dom_sf"/>
</dbReference>
<name>A0A1I1D444_BREAD</name>
<evidence type="ECO:0000313" key="1">
    <source>
        <dbReference type="EMBL" id="SFB69567.1"/>
    </source>
</evidence>
<gene>
    <name evidence="1" type="ORF">SAMN02745150_00284</name>
</gene>